<dbReference type="EMBL" id="KB201266">
    <property type="protein sequence ID" value="ESO98139.1"/>
    <property type="molecule type" value="Genomic_DNA"/>
</dbReference>
<dbReference type="RefSeq" id="XP_009051166.1">
    <property type="nucleotide sequence ID" value="XM_009052918.1"/>
</dbReference>
<keyword evidence="3" id="KW-1185">Reference proteome</keyword>
<accession>V4C8R1</accession>
<dbReference type="Proteomes" id="UP000030746">
    <property type="component" value="Unassembled WGS sequence"/>
</dbReference>
<keyword evidence="1" id="KW-0812">Transmembrane</keyword>
<evidence type="ECO:0008006" key="4">
    <source>
        <dbReference type="Google" id="ProtNLM"/>
    </source>
</evidence>
<dbReference type="KEGG" id="lgi:LOTGIDRAFT_239080"/>
<reference evidence="2 3" key="1">
    <citation type="journal article" date="2013" name="Nature">
        <title>Insights into bilaterian evolution from three spiralian genomes.</title>
        <authorList>
            <person name="Simakov O."/>
            <person name="Marletaz F."/>
            <person name="Cho S.J."/>
            <person name="Edsinger-Gonzales E."/>
            <person name="Havlak P."/>
            <person name="Hellsten U."/>
            <person name="Kuo D.H."/>
            <person name="Larsson T."/>
            <person name="Lv J."/>
            <person name="Arendt D."/>
            <person name="Savage R."/>
            <person name="Osoegawa K."/>
            <person name="de Jong P."/>
            <person name="Grimwood J."/>
            <person name="Chapman J.A."/>
            <person name="Shapiro H."/>
            <person name="Aerts A."/>
            <person name="Otillar R.P."/>
            <person name="Terry A.Y."/>
            <person name="Boore J.L."/>
            <person name="Grigoriev I.V."/>
            <person name="Lindberg D.R."/>
            <person name="Seaver E.C."/>
            <person name="Weisblat D.A."/>
            <person name="Putnam N.H."/>
            <person name="Rokhsar D.S."/>
        </authorList>
    </citation>
    <scope>NUCLEOTIDE SEQUENCE [LARGE SCALE GENOMIC DNA]</scope>
</reference>
<dbReference type="GeneID" id="20250952"/>
<evidence type="ECO:0000256" key="1">
    <source>
        <dbReference type="SAM" id="Phobius"/>
    </source>
</evidence>
<evidence type="ECO:0000313" key="2">
    <source>
        <dbReference type="EMBL" id="ESO98139.1"/>
    </source>
</evidence>
<dbReference type="AlphaFoldDB" id="V4C8R1"/>
<keyword evidence="1" id="KW-1133">Transmembrane helix</keyword>
<evidence type="ECO:0000313" key="3">
    <source>
        <dbReference type="Proteomes" id="UP000030746"/>
    </source>
</evidence>
<dbReference type="HOGENOM" id="CLU_1012955_0_0_1"/>
<name>V4C8R1_LOTGI</name>
<dbReference type="OrthoDB" id="6142616at2759"/>
<proteinExistence type="predicted"/>
<keyword evidence="1" id="KW-0472">Membrane</keyword>
<dbReference type="CTD" id="20250952"/>
<gene>
    <name evidence="2" type="ORF">LOTGIDRAFT_239080</name>
</gene>
<feature type="transmembrane region" description="Helical" evidence="1">
    <location>
        <begin position="82"/>
        <end position="105"/>
    </location>
</feature>
<protein>
    <recommendedName>
        <fullName evidence="4">EGF-like domain-containing protein</fullName>
    </recommendedName>
</protein>
<sequence>MKHFTDKCWKACPTKSECSEREDGSGIKCTHKCEYLECGNYGQCELKDDEAVCRCNEAEDIEYSGVNCDIVKDKIPVSKQQILIISCSVVGFLLLIIIIVAILFYRRHRQFKTLTKSNRYLDDENVLERYSLYSGTAQEPESQRISSRSNDNVSFSHFKQNNYRRETSSHEHWHDVELQDEQIGHQFYIELHGITEKNRSKSYMNGAFNKYDSESAGSSQVLESSFNQRLNRERKTSTGDYIHRTTREISQKPLSVYGEIDTDTDFSIRRPKIIL</sequence>
<organism evidence="2 3">
    <name type="scientific">Lottia gigantea</name>
    <name type="common">Giant owl limpet</name>
    <dbReference type="NCBI Taxonomy" id="225164"/>
    <lineage>
        <taxon>Eukaryota</taxon>
        <taxon>Metazoa</taxon>
        <taxon>Spiralia</taxon>
        <taxon>Lophotrochozoa</taxon>
        <taxon>Mollusca</taxon>
        <taxon>Gastropoda</taxon>
        <taxon>Patellogastropoda</taxon>
        <taxon>Lottioidea</taxon>
        <taxon>Lottiidae</taxon>
        <taxon>Lottia</taxon>
    </lineage>
</organism>